<dbReference type="Proteomes" id="UP001527925">
    <property type="component" value="Unassembled WGS sequence"/>
</dbReference>
<organism evidence="5 6">
    <name type="scientific">Polyrhizophydium stewartii</name>
    <dbReference type="NCBI Taxonomy" id="2732419"/>
    <lineage>
        <taxon>Eukaryota</taxon>
        <taxon>Fungi</taxon>
        <taxon>Fungi incertae sedis</taxon>
        <taxon>Chytridiomycota</taxon>
        <taxon>Chytridiomycota incertae sedis</taxon>
        <taxon>Chytridiomycetes</taxon>
        <taxon>Rhizophydiales</taxon>
        <taxon>Rhizophydiales incertae sedis</taxon>
        <taxon>Polyrhizophydium</taxon>
    </lineage>
</organism>
<sequence>MQQETTVPVILLGIENAVTINGLVLLKEILVTRELLLSEKRTFISVVAVVDNSGSLSPLDDDLINIAHLKSAGGSLIEEPGYKQQGAKRLEAIIKQSVQPGTVIVDLAHKSLEAATLPALIAAAKLGCSLVLPASRPPAYRDECLSAYGKNRFIRFAKPPSPRKMLYSILDSYAANPLKAQPIPDALVQNARQMIQTDVEPSPDEYPYVRIPEPAEPEHQVICDIDGAVEAIKQGNLARLSVVSYLASMGTQIDESLLPTDGNSAEHGYGMLFASKGIVEPLVDMAKAYVDKPHPSNSIALMLLLQALLSLVHGYEPPEGDEICVKIADAGGVELLRGVVRPGVAFGGSQEQVDAMVRVFTETLVRRLRAANLSTAYCSKECQVADWKRGHKAVCEDPKDPQARIKAALRAVTATAGSAAVPSA</sequence>
<keyword evidence="6" id="KW-1185">Reference proteome</keyword>
<feature type="domain" description="MYND-type" evidence="4">
    <location>
        <begin position="374"/>
        <end position="395"/>
    </location>
</feature>
<keyword evidence="3" id="KW-0862">Zinc</keyword>
<comment type="caution">
    <text evidence="5">The sequence shown here is derived from an EMBL/GenBank/DDBJ whole genome shotgun (WGS) entry which is preliminary data.</text>
</comment>
<protein>
    <recommendedName>
        <fullName evidence="4">MYND-type domain-containing protein</fullName>
    </recommendedName>
</protein>
<reference evidence="5 6" key="1">
    <citation type="submission" date="2023-09" db="EMBL/GenBank/DDBJ databases">
        <title>Pangenome analysis of Batrachochytrium dendrobatidis and related Chytrids.</title>
        <authorList>
            <person name="Yacoub M.N."/>
            <person name="Stajich J.E."/>
            <person name="James T.Y."/>
        </authorList>
    </citation>
    <scope>NUCLEOTIDE SEQUENCE [LARGE SCALE GENOMIC DNA]</scope>
    <source>
        <strain evidence="5 6">JEL0888</strain>
    </source>
</reference>
<dbReference type="Pfam" id="PF01753">
    <property type="entry name" value="zf-MYND"/>
    <property type="match status" value="1"/>
</dbReference>
<dbReference type="SUPFAM" id="SSF144232">
    <property type="entry name" value="HIT/MYND zinc finger-like"/>
    <property type="match status" value="1"/>
</dbReference>
<gene>
    <name evidence="5" type="ORF">HK105_209145</name>
</gene>
<evidence type="ECO:0000256" key="3">
    <source>
        <dbReference type="ARBA" id="ARBA00022833"/>
    </source>
</evidence>
<evidence type="ECO:0000313" key="6">
    <source>
        <dbReference type="Proteomes" id="UP001527925"/>
    </source>
</evidence>
<proteinExistence type="predicted"/>
<dbReference type="InterPro" id="IPR002893">
    <property type="entry name" value="Znf_MYND"/>
</dbReference>
<accession>A0ABR4MVT6</accession>
<dbReference type="Gene3D" id="6.10.140.2220">
    <property type="match status" value="1"/>
</dbReference>
<evidence type="ECO:0000256" key="2">
    <source>
        <dbReference type="ARBA" id="ARBA00022771"/>
    </source>
</evidence>
<evidence type="ECO:0000259" key="4">
    <source>
        <dbReference type="Pfam" id="PF01753"/>
    </source>
</evidence>
<dbReference type="EMBL" id="JADGIZ020000114">
    <property type="protein sequence ID" value="KAL2911381.1"/>
    <property type="molecule type" value="Genomic_DNA"/>
</dbReference>
<evidence type="ECO:0000256" key="1">
    <source>
        <dbReference type="ARBA" id="ARBA00022723"/>
    </source>
</evidence>
<keyword evidence="1" id="KW-0479">Metal-binding</keyword>
<evidence type="ECO:0000313" key="5">
    <source>
        <dbReference type="EMBL" id="KAL2911381.1"/>
    </source>
</evidence>
<keyword evidence="2" id="KW-0863">Zinc-finger</keyword>
<name>A0ABR4MVT6_9FUNG</name>